<proteinExistence type="predicted"/>
<evidence type="ECO:0000313" key="1">
    <source>
        <dbReference type="EMBL" id="KAF2177225.1"/>
    </source>
</evidence>
<keyword evidence="2" id="KW-1185">Reference proteome</keyword>
<gene>
    <name evidence="1" type="ORF">K469DRAFT_379836</name>
</gene>
<sequence>MELTGLRAYLKATMALSLLLSYSSAIAASIYCYDVKRIKSETVLQQVLLQLTLSKLFKFRRIKYSVIRGYFSGHTSQPENARR</sequence>
<accession>A0A6A6DDP0</accession>
<dbReference type="AlphaFoldDB" id="A0A6A6DDP0"/>
<dbReference type="Proteomes" id="UP000800200">
    <property type="component" value="Unassembled WGS sequence"/>
</dbReference>
<name>A0A6A6DDP0_9PEZI</name>
<organism evidence="1 2">
    <name type="scientific">Zopfia rhizophila CBS 207.26</name>
    <dbReference type="NCBI Taxonomy" id="1314779"/>
    <lineage>
        <taxon>Eukaryota</taxon>
        <taxon>Fungi</taxon>
        <taxon>Dikarya</taxon>
        <taxon>Ascomycota</taxon>
        <taxon>Pezizomycotina</taxon>
        <taxon>Dothideomycetes</taxon>
        <taxon>Dothideomycetes incertae sedis</taxon>
        <taxon>Zopfiaceae</taxon>
        <taxon>Zopfia</taxon>
    </lineage>
</organism>
<protein>
    <submittedName>
        <fullName evidence="1">Uncharacterized protein</fullName>
    </submittedName>
</protein>
<reference evidence="1" key="1">
    <citation type="journal article" date="2020" name="Stud. Mycol.">
        <title>101 Dothideomycetes genomes: a test case for predicting lifestyles and emergence of pathogens.</title>
        <authorList>
            <person name="Haridas S."/>
            <person name="Albert R."/>
            <person name="Binder M."/>
            <person name="Bloem J."/>
            <person name="Labutti K."/>
            <person name="Salamov A."/>
            <person name="Andreopoulos B."/>
            <person name="Baker S."/>
            <person name="Barry K."/>
            <person name="Bills G."/>
            <person name="Bluhm B."/>
            <person name="Cannon C."/>
            <person name="Castanera R."/>
            <person name="Culley D."/>
            <person name="Daum C."/>
            <person name="Ezra D."/>
            <person name="Gonzalez J."/>
            <person name="Henrissat B."/>
            <person name="Kuo A."/>
            <person name="Liang C."/>
            <person name="Lipzen A."/>
            <person name="Lutzoni F."/>
            <person name="Magnuson J."/>
            <person name="Mondo S."/>
            <person name="Nolan M."/>
            <person name="Ohm R."/>
            <person name="Pangilinan J."/>
            <person name="Park H.-J."/>
            <person name="Ramirez L."/>
            <person name="Alfaro M."/>
            <person name="Sun H."/>
            <person name="Tritt A."/>
            <person name="Yoshinaga Y."/>
            <person name="Zwiers L.-H."/>
            <person name="Turgeon B."/>
            <person name="Goodwin S."/>
            <person name="Spatafora J."/>
            <person name="Crous P."/>
            <person name="Grigoriev I."/>
        </authorList>
    </citation>
    <scope>NUCLEOTIDE SEQUENCE</scope>
    <source>
        <strain evidence="1">CBS 207.26</strain>
    </source>
</reference>
<dbReference type="EMBL" id="ML994692">
    <property type="protein sequence ID" value="KAF2177225.1"/>
    <property type="molecule type" value="Genomic_DNA"/>
</dbReference>
<evidence type="ECO:0000313" key="2">
    <source>
        <dbReference type="Proteomes" id="UP000800200"/>
    </source>
</evidence>